<dbReference type="EMBL" id="CP035758">
    <property type="protein sequence ID" value="QBD75467.1"/>
    <property type="molecule type" value="Genomic_DNA"/>
</dbReference>
<dbReference type="AlphaFoldDB" id="A0A4P6JJY5"/>
<dbReference type="RefSeq" id="WP_129886065.1">
    <property type="nucleotide sequence ID" value="NZ_CP035758.1"/>
</dbReference>
<evidence type="ECO:0000313" key="3">
    <source>
        <dbReference type="EMBL" id="QBD75467.1"/>
    </source>
</evidence>
<keyword evidence="1" id="KW-0175">Coiled coil</keyword>
<feature type="domain" description="HTH marR-type" evidence="2">
    <location>
        <begin position="8"/>
        <end position="144"/>
    </location>
</feature>
<dbReference type="OrthoDB" id="162531at2"/>
<organism evidence="3 4">
    <name type="scientific">Ktedonosporobacter rubrisoli</name>
    <dbReference type="NCBI Taxonomy" id="2509675"/>
    <lineage>
        <taxon>Bacteria</taxon>
        <taxon>Bacillati</taxon>
        <taxon>Chloroflexota</taxon>
        <taxon>Ktedonobacteria</taxon>
        <taxon>Ktedonobacterales</taxon>
        <taxon>Ktedonosporobacteraceae</taxon>
        <taxon>Ktedonosporobacter</taxon>
    </lineage>
</organism>
<dbReference type="InterPro" id="IPR039422">
    <property type="entry name" value="MarR/SlyA-like"/>
</dbReference>
<dbReference type="KEGG" id="kbs:EPA93_05400"/>
<dbReference type="Gene3D" id="1.10.10.10">
    <property type="entry name" value="Winged helix-like DNA-binding domain superfamily/Winged helix DNA-binding domain"/>
    <property type="match status" value="1"/>
</dbReference>
<reference evidence="3 4" key="1">
    <citation type="submission" date="2019-01" db="EMBL/GenBank/DDBJ databases">
        <title>Ktedonosporobacter rubrisoli SCAWS-G2.</title>
        <authorList>
            <person name="Huang Y."/>
            <person name="Yan B."/>
        </authorList>
    </citation>
    <scope>NUCLEOTIDE SEQUENCE [LARGE SCALE GENOMIC DNA]</scope>
    <source>
        <strain evidence="3 4">SCAWS-G2</strain>
    </source>
</reference>
<feature type="coiled-coil region" evidence="1">
    <location>
        <begin position="136"/>
        <end position="163"/>
    </location>
</feature>
<evidence type="ECO:0000259" key="2">
    <source>
        <dbReference type="PROSITE" id="PS50995"/>
    </source>
</evidence>
<keyword evidence="4" id="KW-1185">Reference proteome</keyword>
<name>A0A4P6JJY5_KTERU</name>
<dbReference type="PANTHER" id="PTHR33164:SF106">
    <property type="entry name" value="TRANSCRIPTIONAL REGULATORY PROTEIN"/>
    <property type="match status" value="1"/>
</dbReference>
<dbReference type="InterPro" id="IPR036388">
    <property type="entry name" value="WH-like_DNA-bd_sf"/>
</dbReference>
<dbReference type="SMART" id="SM00347">
    <property type="entry name" value="HTH_MARR"/>
    <property type="match status" value="1"/>
</dbReference>
<dbReference type="Pfam" id="PF01047">
    <property type="entry name" value="MarR"/>
    <property type="match status" value="1"/>
</dbReference>
<sequence length="165" mass="18264">MSRETSKREEILQSLNRESLRGSANGVLFNQAVATRLGIHPTDLKVASLLAQKGALTAGQLAEHTGLTTGAATFIIDRLEKAGYVQRVRNPHDRRSVLIELKQERAASVGEYFVPMARVLEKVSAAYSDEELAVILKFMLHNNEAVEEEIARLHKDATAKEKREG</sequence>
<dbReference type="InterPro" id="IPR036390">
    <property type="entry name" value="WH_DNA-bd_sf"/>
</dbReference>
<dbReference type="GO" id="GO:0006950">
    <property type="term" value="P:response to stress"/>
    <property type="evidence" value="ECO:0007669"/>
    <property type="project" value="TreeGrafter"/>
</dbReference>
<dbReference type="CDD" id="cd00090">
    <property type="entry name" value="HTH_ARSR"/>
    <property type="match status" value="1"/>
</dbReference>
<dbReference type="Proteomes" id="UP000290365">
    <property type="component" value="Chromosome"/>
</dbReference>
<accession>A0A4P6JJY5</accession>
<dbReference type="PANTHER" id="PTHR33164">
    <property type="entry name" value="TRANSCRIPTIONAL REGULATOR, MARR FAMILY"/>
    <property type="match status" value="1"/>
</dbReference>
<dbReference type="GO" id="GO:0003700">
    <property type="term" value="F:DNA-binding transcription factor activity"/>
    <property type="evidence" value="ECO:0007669"/>
    <property type="project" value="InterPro"/>
</dbReference>
<proteinExistence type="predicted"/>
<protein>
    <submittedName>
        <fullName evidence="3">MarR family transcriptional regulator</fullName>
    </submittedName>
</protein>
<dbReference type="InterPro" id="IPR011991">
    <property type="entry name" value="ArsR-like_HTH"/>
</dbReference>
<dbReference type="InterPro" id="IPR000835">
    <property type="entry name" value="HTH_MarR-typ"/>
</dbReference>
<evidence type="ECO:0000256" key="1">
    <source>
        <dbReference type="SAM" id="Coils"/>
    </source>
</evidence>
<gene>
    <name evidence="3" type="ORF">EPA93_05400</name>
</gene>
<dbReference type="PROSITE" id="PS50995">
    <property type="entry name" value="HTH_MARR_2"/>
    <property type="match status" value="1"/>
</dbReference>
<evidence type="ECO:0000313" key="4">
    <source>
        <dbReference type="Proteomes" id="UP000290365"/>
    </source>
</evidence>
<dbReference type="SUPFAM" id="SSF46785">
    <property type="entry name" value="Winged helix' DNA-binding domain"/>
    <property type="match status" value="1"/>
</dbReference>